<keyword evidence="3" id="KW-0121">Carboxypeptidase</keyword>
<evidence type="ECO:0000313" key="3">
    <source>
        <dbReference type="EMBL" id="SFK40320.1"/>
    </source>
</evidence>
<dbReference type="RefSeq" id="WP_206735579.1">
    <property type="nucleotide sequence ID" value="NZ_CP047056.1"/>
</dbReference>
<gene>
    <name evidence="3" type="ORF">SAMN04487865_106815</name>
</gene>
<evidence type="ECO:0000256" key="1">
    <source>
        <dbReference type="SAM" id="SignalP"/>
    </source>
</evidence>
<sequence length="248" mass="28825">MSCFSLRKIFFAVFGAFALCCSAFAGEAKTLDLSSIKGGEVIEEKMLDTYGENSFFTLSEIPDDVWKRMQGNTYQDNPFIKREDLRYLRLLHVDHENKVRLGEMVCNRAIAEDLREIFFILYKNKYAIEHILLADDFDADDEIQMGANNTSCFVFRFITGSDFLSYHARGLAVDLNPRTNPYCKLKKDGSLFVQPKNSGEYCERDEDFLFKIDKEDLAYKLFISHGFTWGGEWKTLKDFCHFEKEIMK</sequence>
<accession>A0A662ZDC0</accession>
<feature type="domain" description="Peptidase M15C" evidence="2">
    <location>
        <begin position="160"/>
        <end position="244"/>
    </location>
</feature>
<feature type="chain" id="PRO_5024805725" evidence="1">
    <location>
        <begin position="26"/>
        <end position="248"/>
    </location>
</feature>
<dbReference type="SUPFAM" id="SSF55166">
    <property type="entry name" value="Hedgehog/DD-peptidase"/>
    <property type="match status" value="1"/>
</dbReference>
<feature type="signal peptide" evidence="1">
    <location>
        <begin position="1"/>
        <end position="25"/>
    </location>
</feature>
<evidence type="ECO:0000259" key="2">
    <source>
        <dbReference type="Pfam" id="PF13539"/>
    </source>
</evidence>
<organism evidence="3 4">
    <name type="scientific">Succinivibrio dextrinosolvens</name>
    <dbReference type="NCBI Taxonomy" id="83771"/>
    <lineage>
        <taxon>Bacteria</taxon>
        <taxon>Pseudomonadati</taxon>
        <taxon>Pseudomonadota</taxon>
        <taxon>Gammaproteobacteria</taxon>
        <taxon>Aeromonadales</taxon>
        <taxon>Succinivibrionaceae</taxon>
        <taxon>Succinivibrio</taxon>
    </lineage>
</organism>
<reference evidence="3 4" key="1">
    <citation type="submission" date="2016-10" db="EMBL/GenBank/DDBJ databases">
        <authorList>
            <person name="Varghese N."/>
            <person name="Submissions S."/>
        </authorList>
    </citation>
    <scope>NUCLEOTIDE SEQUENCE [LARGE SCALE GENOMIC DNA]</scope>
    <source>
        <strain evidence="3 4">22B</strain>
    </source>
</reference>
<dbReference type="Gene3D" id="3.30.1380.10">
    <property type="match status" value="1"/>
</dbReference>
<keyword evidence="3" id="KW-0378">Hydrolase</keyword>
<dbReference type="InterPro" id="IPR039561">
    <property type="entry name" value="Peptidase_M15C"/>
</dbReference>
<dbReference type="EMBL" id="FOSF01000068">
    <property type="protein sequence ID" value="SFK40320.1"/>
    <property type="molecule type" value="Genomic_DNA"/>
</dbReference>
<protein>
    <submittedName>
        <fullName evidence="3">D-alanyl-D-alanine carboxypeptidase</fullName>
    </submittedName>
</protein>
<dbReference type="Pfam" id="PF13539">
    <property type="entry name" value="Peptidase_M15_4"/>
    <property type="match status" value="1"/>
</dbReference>
<dbReference type="AlphaFoldDB" id="A0A662ZDC0"/>
<keyword evidence="4" id="KW-1185">Reference proteome</keyword>
<evidence type="ECO:0000313" key="4">
    <source>
        <dbReference type="Proteomes" id="UP000243374"/>
    </source>
</evidence>
<keyword evidence="1" id="KW-0732">Signal</keyword>
<name>A0A662ZDC0_9GAMM</name>
<keyword evidence="3" id="KW-0645">Protease</keyword>
<dbReference type="Proteomes" id="UP000243374">
    <property type="component" value="Unassembled WGS sequence"/>
</dbReference>
<dbReference type="InterPro" id="IPR009045">
    <property type="entry name" value="Zn_M74/Hedgehog-like"/>
</dbReference>
<proteinExistence type="predicted"/>
<dbReference type="GO" id="GO:0004180">
    <property type="term" value="F:carboxypeptidase activity"/>
    <property type="evidence" value="ECO:0007669"/>
    <property type="project" value="UniProtKB-KW"/>
</dbReference>